<dbReference type="Proteomes" id="UP000253529">
    <property type="component" value="Unassembled WGS sequence"/>
</dbReference>
<comment type="caution">
    <text evidence="7">The sequence shown here is derived from an EMBL/GenBank/DDBJ whole genome shotgun (WGS) entry which is preliminary data.</text>
</comment>
<dbReference type="InterPro" id="IPR001851">
    <property type="entry name" value="ABC_transp_permease"/>
</dbReference>
<keyword evidence="5 6" id="KW-0472">Membrane</keyword>
<keyword evidence="8" id="KW-1185">Reference proteome</keyword>
<evidence type="ECO:0000256" key="2">
    <source>
        <dbReference type="ARBA" id="ARBA00022475"/>
    </source>
</evidence>
<keyword evidence="4 6" id="KW-1133">Transmembrane helix</keyword>
<dbReference type="RefSeq" id="WP_113891469.1">
    <property type="nucleotide sequence ID" value="NZ_QNRK01000029.1"/>
</dbReference>
<accession>A0A366EYY5</accession>
<dbReference type="EMBL" id="QNRK01000029">
    <property type="protein sequence ID" value="RBP07096.1"/>
    <property type="molecule type" value="Genomic_DNA"/>
</dbReference>
<evidence type="ECO:0000256" key="1">
    <source>
        <dbReference type="ARBA" id="ARBA00004651"/>
    </source>
</evidence>
<comment type="subcellular location">
    <subcellularLocation>
        <location evidence="1">Cell membrane</location>
        <topology evidence="1">Multi-pass membrane protein</topology>
    </subcellularLocation>
</comment>
<evidence type="ECO:0000313" key="8">
    <source>
        <dbReference type="Proteomes" id="UP000253529"/>
    </source>
</evidence>
<feature type="transmembrane region" description="Helical" evidence="6">
    <location>
        <begin position="249"/>
        <end position="278"/>
    </location>
</feature>
<dbReference type="AlphaFoldDB" id="A0A366EYY5"/>
<evidence type="ECO:0000256" key="3">
    <source>
        <dbReference type="ARBA" id="ARBA00022692"/>
    </source>
</evidence>
<evidence type="ECO:0000256" key="6">
    <source>
        <dbReference type="SAM" id="Phobius"/>
    </source>
</evidence>
<dbReference type="GO" id="GO:0005886">
    <property type="term" value="C:plasma membrane"/>
    <property type="evidence" value="ECO:0007669"/>
    <property type="project" value="UniProtKB-SubCell"/>
</dbReference>
<evidence type="ECO:0000313" key="7">
    <source>
        <dbReference type="EMBL" id="RBP07096.1"/>
    </source>
</evidence>
<feature type="transmembrane region" description="Helical" evidence="6">
    <location>
        <begin position="164"/>
        <end position="185"/>
    </location>
</feature>
<evidence type="ECO:0000256" key="5">
    <source>
        <dbReference type="ARBA" id="ARBA00023136"/>
    </source>
</evidence>
<feature type="transmembrane region" description="Helical" evidence="6">
    <location>
        <begin position="17"/>
        <end position="36"/>
    </location>
</feature>
<keyword evidence="3 6" id="KW-0812">Transmembrane</keyword>
<keyword evidence="2" id="KW-1003">Cell membrane</keyword>
<reference evidence="7 8" key="1">
    <citation type="submission" date="2018-06" db="EMBL/GenBank/DDBJ databases">
        <title>Genomic Encyclopedia of Type Strains, Phase IV (KMG-IV): sequencing the most valuable type-strain genomes for metagenomic binning, comparative biology and taxonomic classification.</title>
        <authorList>
            <person name="Goeker M."/>
        </authorList>
    </citation>
    <scope>NUCLEOTIDE SEQUENCE [LARGE SCALE GENOMIC DNA]</scope>
    <source>
        <strain evidence="7 8">DSM 24875</strain>
    </source>
</reference>
<dbReference type="Pfam" id="PF02653">
    <property type="entry name" value="BPD_transp_2"/>
    <property type="match status" value="1"/>
</dbReference>
<sequence>MSASPFRVERWTTASRASVVAVALLIAALALGPGYFSDNAIDKLTTLFVYVILATMWNALAGYAGLVSIGQQAFFGLGAYFAVRLADGGMPVYGALASAAALTGLVSWPLSYFMLRLRDGEFAIGMWVVAELFHLLVNLDPLIQGETGTSLVALNRYGAFARHAYTYWMALAGMSFLLLLLFALLRSRTGAGIQAIRDNEEAAASVGVEVARTKRLIFVLAALGAGLAGSLWLANAITFQPKTYFSPQWTAYMIFMALVGGLGTFEGALIGAVIFFAIEALFGAAGVWYLIGLGATALGFALFLPRGLWGWVEARYGLSLLPVGYRLRFKTHSSSPAQTPRLAAQPRRK</sequence>
<dbReference type="GO" id="GO:0015658">
    <property type="term" value="F:branched-chain amino acid transmembrane transporter activity"/>
    <property type="evidence" value="ECO:0007669"/>
    <property type="project" value="InterPro"/>
</dbReference>
<feature type="transmembrane region" description="Helical" evidence="6">
    <location>
        <begin position="285"/>
        <end position="304"/>
    </location>
</feature>
<dbReference type="CDD" id="cd06581">
    <property type="entry name" value="TM_PBP1_LivM_like"/>
    <property type="match status" value="1"/>
</dbReference>
<feature type="transmembrane region" description="Helical" evidence="6">
    <location>
        <begin position="90"/>
        <end position="110"/>
    </location>
</feature>
<dbReference type="PANTHER" id="PTHR30482">
    <property type="entry name" value="HIGH-AFFINITY BRANCHED-CHAIN AMINO ACID TRANSPORT SYSTEM PERMEASE"/>
    <property type="match status" value="1"/>
</dbReference>
<dbReference type="OrthoDB" id="9804361at2"/>
<feature type="transmembrane region" description="Helical" evidence="6">
    <location>
        <begin position="216"/>
        <end position="237"/>
    </location>
</feature>
<protein>
    <submittedName>
        <fullName evidence="7">Amino acid/amide ABC transporter membrane protein 2 (HAAT family)</fullName>
    </submittedName>
</protein>
<evidence type="ECO:0000256" key="4">
    <source>
        <dbReference type="ARBA" id="ARBA00022989"/>
    </source>
</evidence>
<gene>
    <name evidence="7" type="ORF">DFR50_12926</name>
</gene>
<name>A0A366EYY5_9HYPH</name>
<feature type="transmembrane region" description="Helical" evidence="6">
    <location>
        <begin position="48"/>
        <end position="70"/>
    </location>
</feature>
<dbReference type="PANTHER" id="PTHR30482:SF17">
    <property type="entry name" value="ABC TRANSPORTER ATP-BINDING PROTEIN"/>
    <property type="match status" value="1"/>
</dbReference>
<dbReference type="InterPro" id="IPR043428">
    <property type="entry name" value="LivM-like"/>
</dbReference>
<proteinExistence type="predicted"/>
<organism evidence="7 8">
    <name type="scientific">Roseiarcus fermentans</name>
    <dbReference type="NCBI Taxonomy" id="1473586"/>
    <lineage>
        <taxon>Bacteria</taxon>
        <taxon>Pseudomonadati</taxon>
        <taxon>Pseudomonadota</taxon>
        <taxon>Alphaproteobacteria</taxon>
        <taxon>Hyphomicrobiales</taxon>
        <taxon>Roseiarcaceae</taxon>
        <taxon>Roseiarcus</taxon>
    </lineage>
</organism>
<feature type="transmembrane region" description="Helical" evidence="6">
    <location>
        <begin position="122"/>
        <end position="144"/>
    </location>
</feature>